<comment type="catalytic activity">
    <reaction evidence="18">
        <text>K(+)(in) = K(+)(out)</text>
        <dbReference type="Rhea" id="RHEA:29463"/>
        <dbReference type="ChEBI" id="CHEBI:29103"/>
    </reaction>
</comment>
<accession>A0A2S1WM27</accession>
<evidence type="ECO:0000256" key="7">
    <source>
        <dbReference type="ARBA" id="ARBA00022538"/>
    </source>
</evidence>
<dbReference type="GO" id="GO:0001508">
    <property type="term" value="P:action potential"/>
    <property type="evidence" value="ECO:0007669"/>
    <property type="project" value="TreeGrafter"/>
</dbReference>
<dbReference type="PRINTS" id="PR01495">
    <property type="entry name" value="SHABCHANNEL"/>
</dbReference>
<dbReference type="GO" id="GO:0051260">
    <property type="term" value="P:protein homooligomerization"/>
    <property type="evidence" value="ECO:0007669"/>
    <property type="project" value="InterPro"/>
</dbReference>
<keyword evidence="15 19" id="KW-0472">Membrane</keyword>
<keyword evidence="7" id="KW-0633">Potassium transport</keyword>
<keyword evidence="17" id="KW-0407">Ion channel</keyword>
<dbReference type="EMBL" id="MG973385">
    <property type="protein sequence ID" value="AWJ68238.1"/>
    <property type="molecule type" value="mRNA"/>
</dbReference>
<protein>
    <submittedName>
        <fullName evidence="21">Putative potassium voltage-gated channel Shab subfamily 4</fullName>
    </submittedName>
</protein>
<feature type="transmembrane region" description="Helical" evidence="19">
    <location>
        <begin position="367"/>
        <end position="388"/>
    </location>
</feature>
<dbReference type="Pfam" id="PF00520">
    <property type="entry name" value="Ion_trans"/>
    <property type="match status" value="1"/>
</dbReference>
<dbReference type="SUPFAM" id="SSF81324">
    <property type="entry name" value="Voltage-gated potassium channels"/>
    <property type="match status" value="1"/>
</dbReference>
<keyword evidence="12" id="KW-0630">Potassium</keyword>
<keyword evidence="8" id="KW-0597">Phosphoprotein</keyword>
<evidence type="ECO:0000256" key="12">
    <source>
        <dbReference type="ARBA" id="ARBA00022958"/>
    </source>
</evidence>
<dbReference type="PRINTS" id="PR01491">
    <property type="entry name" value="KVCHANNEL"/>
</dbReference>
<dbReference type="GO" id="GO:0005251">
    <property type="term" value="F:delayed rectifier potassium channel activity"/>
    <property type="evidence" value="ECO:0007669"/>
    <property type="project" value="TreeGrafter"/>
</dbReference>
<organism evidence="21">
    <name type="scientific">Hirudo verbana</name>
    <dbReference type="NCBI Taxonomy" id="311461"/>
    <lineage>
        <taxon>Eukaryota</taxon>
        <taxon>Metazoa</taxon>
        <taxon>Spiralia</taxon>
        <taxon>Lophotrochozoa</taxon>
        <taxon>Annelida</taxon>
        <taxon>Clitellata</taxon>
        <taxon>Hirudinea</taxon>
        <taxon>Hirudinida</taxon>
        <taxon>Hirudiniformes</taxon>
        <taxon>Hirudinidae</taxon>
        <taxon>Hirudo</taxon>
    </lineage>
</organism>
<dbReference type="InterPro" id="IPR011333">
    <property type="entry name" value="SKP1/BTB/POZ_sf"/>
</dbReference>
<evidence type="ECO:0000256" key="17">
    <source>
        <dbReference type="ARBA" id="ARBA00023303"/>
    </source>
</evidence>
<keyword evidence="6" id="KW-1003">Cell membrane</keyword>
<feature type="transmembrane region" description="Helical" evidence="19">
    <location>
        <begin position="262"/>
        <end position="280"/>
    </location>
</feature>
<keyword evidence="16" id="KW-0966">Cell projection</keyword>
<evidence type="ECO:0000256" key="16">
    <source>
        <dbReference type="ARBA" id="ARBA00023273"/>
    </source>
</evidence>
<feature type="transmembrane region" description="Helical" evidence="19">
    <location>
        <begin position="428"/>
        <end position="449"/>
    </location>
</feature>
<dbReference type="Gene3D" id="1.10.287.70">
    <property type="match status" value="1"/>
</dbReference>
<evidence type="ECO:0000256" key="9">
    <source>
        <dbReference type="ARBA" id="ARBA00022692"/>
    </source>
</evidence>
<feature type="domain" description="BTB" evidence="20">
    <location>
        <begin position="45"/>
        <end position="173"/>
    </location>
</feature>
<dbReference type="InterPro" id="IPR028325">
    <property type="entry name" value="VG_K_chnl"/>
</dbReference>
<comment type="subcellular location">
    <subcellularLocation>
        <location evidence="2">Cell membrane</location>
    </subcellularLocation>
    <subcellularLocation>
        <location evidence="3">Cell projection</location>
        <location evidence="3">Dendrite</location>
    </subcellularLocation>
    <subcellularLocation>
        <location evidence="1">Membrane</location>
        <topology evidence="1">Multi-pass membrane protein</topology>
    </subcellularLocation>
    <subcellularLocation>
        <location evidence="4">Perikaryon</location>
    </subcellularLocation>
</comment>
<proteinExistence type="evidence at transcript level"/>
<dbReference type="InterPro" id="IPR027359">
    <property type="entry name" value="Volt_channel_dom_sf"/>
</dbReference>
<dbReference type="InterPro" id="IPR003131">
    <property type="entry name" value="T1-type_BTB"/>
</dbReference>
<dbReference type="Gene3D" id="1.20.120.350">
    <property type="entry name" value="Voltage-gated potassium channels. Chain C"/>
    <property type="match status" value="1"/>
</dbReference>
<dbReference type="SMART" id="SM00225">
    <property type="entry name" value="BTB"/>
    <property type="match status" value="1"/>
</dbReference>
<evidence type="ECO:0000256" key="4">
    <source>
        <dbReference type="ARBA" id="ARBA00004484"/>
    </source>
</evidence>
<evidence type="ECO:0000256" key="3">
    <source>
        <dbReference type="ARBA" id="ARBA00004279"/>
    </source>
</evidence>
<feature type="transmembrane region" description="Helical" evidence="19">
    <location>
        <begin position="224"/>
        <end position="242"/>
    </location>
</feature>
<dbReference type="InterPro" id="IPR003973">
    <property type="entry name" value="K_chnl_volt-dep_Kv2"/>
</dbReference>
<keyword evidence="10" id="KW-0631">Potassium channel</keyword>
<evidence type="ECO:0000256" key="10">
    <source>
        <dbReference type="ARBA" id="ARBA00022826"/>
    </source>
</evidence>
<evidence type="ECO:0000313" key="21">
    <source>
        <dbReference type="EMBL" id="AWJ68238.1"/>
    </source>
</evidence>
<evidence type="ECO:0000256" key="5">
    <source>
        <dbReference type="ARBA" id="ARBA00022448"/>
    </source>
</evidence>
<dbReference type="SUPFAM" id="SSF54695">
    <property type="entry name" value="POZ domain"/>
    <property type="match status" value="1"/>
</dbReference>
<evidence type="ECO:0000256" key="19">
    <source>
        <dbReference type="SAM" id="Phobius"/>
    </source>
</evidence>
<evidence type="ECO:0000256" key="1">
    <source>
        <dbReference type="ARBA" id="ARBA00004141"/>
    </source>
</evidence>
<name>A0A2S1WM27_9ANNE</name>
<dbReference type="PANTHER" id="PTHR11537">
    <property type="entry name" value="VOLTAGE-GATED POTASSIUM CHANNEL"/>
    <property type="match status" value="1"/>
</dbReference>
<evidence type="ECO:0000259" key="20">
    <source>
        <dbReference type="SMART" id="SM00225"/>
    </source>
</evidence>
<evidence type="ECO:0000256" key="15">
    <source>
        <dbReference type="ARBA" id="ARBA00023136"/>
    </source>
</evidence>
<dbReference type="FunFam" id="1.20.120.350:FF:000018">
    <property type="entry name" value="Potassium voltage-gated channel subfamily B member"/>
    <property type="match status" value="1"/>
</dbReference>
<dbReference type="GO" id="GO:0008076">
    <property type="term" value="C:voltage-gated potassium channel complex"/>
    <property type="evidence" value="ECO:0007669"/>
    <property type="project" value="InterPro"/>
</dbReference>
<evidence type="ECO:0000256" key="13">
    <source>
        <dbReference type="ARBA" id="ARBA00022989"/>
    </source>
</evidence>
<dbReference type="GO" id="GO:0043204">
    <property type="term" value="C:perikaryon"/>
    <property type="evidence" value="ECO:0007669"/>
    <property type="project" value="UniProtKB-SubCell"/>
</dbReference>
<evidence type="ECO:0000256" key="2">
    <source>
        <dbReference type="ARBA" id="ARBA00004236"/>
    </source>
</evidence>
<evidence type="ECO:0000256" key="8">
    <source>
        <dbReference type="ARBA" id="ARBA00022553"/>
    </source>
</evidence>
<dbReference type="Gene3D" id="3.30.710.10">
    <property type="entry name" value="Potassium Channel Kv1.1, Chain A"/>
    <property type="match status" value="1"/>
</dbReference>
<evidence type="ECO:0000256" key="11">
    <source>
        <dbReference type="ARBA" id="ARBA00022882"/>
    </source>
</evidence>
<dbReference type="InterPro" id="IPR003968">
    <property type="entry name" value="K_chnl_volt-dep_Kv"/>
</dbReference>
<keyword evidence="5" id="KW-0813">Transport</keyword>
<dbReference type="Pfam" id="PF02214">
    <property type="entry name" value="BTB_2"/>
    <property type="match status" value="1"/>
</dbReference>
<reference evidence="21" key="1">
    <citation type="submission" date="2018-02" db="EMBL/GenBank/DDBJ databases">
        <title>Hirudo verbana central nervous system transcriptome analysis of ion channel and receptor content.</title>
        <authorList>
            <person name="Northcutt A.J."/>
            <person name="Schulz D.J."/>
            <person name="Mesce K.A."/>
        </authorList>
    </citation>
    <scope>NUCLEOTIDE SEQUENCE</scope>
</reference>
<dbReference type="AlphaFoldDB" id="A0A2S1WM27"/>
<dbReference type="InterPro" id="IPR005821">
    <property type="entry name" value="Ion_trans_dom"/>
</dbReference>
<sequence>MNSSTSSTESCIIFKVTPEVHTNTASIQPVISSSDRLLSLKKSSALATLNVGGEKYRIPWSLLSKYPRTRLGRLELADTHDDLRQLCDDYGLTTSTFVEDEGPEESGVRIAETPEFFFDRHPRAFAAVLSFYRTGKLQFIGELCVLSFCDDLEYWGLDELYLESCCQHVYHRCKEQVYDEMHKEQQSLAVSDPEVFIGSGRTLRWRQKLWDLLEKPQTSKAARVVAAISVSFIVLSTVSLTLNSLPSLHEFDEHGHMIDNDYLAGIEAACIGWFTLEYLFRLWASPNKIKFLKGVLNAIDLVAILPYYVSLCLVESKLTRGTEQIQNVRRVVQLFRIMRIFRILKLARHSTGLQSLGYTLHRSYKELGLLMTFLAIGILIFSSLAYFAEKDDNSKEFPSIPETFWWAAITMTTVGYGDICPKTVWGKLVGSVCCICGVLVIALPIPIIVNNFSDFYQDQLRREKALKRRDALERARVTGSIVSLQNIKDSFTRKMSSIDVVLAHAASDTTRAIGLLATKDPQNLRVFSPRAKGPMSPMSPASPP</sequence>
<dbReference type="FunFam" id="1.10.287.70:FF:000034">
    <property type="entry name" value="Potassium voltage-gated channel subfamily B member"/>
    <property type="match status" value="1"/>
</dbReference>
<dbReference type="GO" id="GO:0030425">
    <property type="term" value="C:dendrite"/>
    <property type="evidence" value="ECO:0007669"/>
    <property type="project" value="UniProtKB-SubCell"/>
</dbReference>
<dbReference type="PRINTS" id="PR00169">
    <property type="entry name" value="KCHANNEL"/>
</dbReference>
<dbReference type="InterPro" id="IPR000210">
    <property type="entry name" value="BTB/POZ_dom"/>
</dbReference>
<keyword evidence="14" id="KW-0406">Ion transport</keyword>
<dbReference type="PANTHER" id="PTHR11537:SF254">
    <property type="entry name" value="POTASSIUM VOLTAGE-GATED CHANNEL PROTEIN SHAB"/>
    <property type="match status" value="1"/>
</dbReference>
<evidence type="ECO:0000256" key="14">
    <source>
        <dbReference type="ARBA" id="ARBA00023065"/>
    </source>
</evidence>
<feature type="transmembrane region" description="Helical" evidence="19">
    <location>
        <begin position="403"/>
        <end position="421"/>
    </location>
</feature>
<evidence type="ECO:0000256" key="18">
    <source>
        <dbReference type="ARBA" id="ARBA00034430"/>
    </source>
</evidence>
<keyword evidence="9 19" id="KW-0812">Transmembrane</keyword>
<keyword evidence="13 19" id="KW-1133">Transmembrane helix</keyword>
<keyword evidence="11" id="KW-0851">Voltage-gated channel</keyword>
<evidence type="ECO:0000256" key="6">
    <source>
        <dbReference type="ARBA" id="ARBA00022475"/>
    </source>
</evidence>